<evidence type="ECO:0000259" key="1">
    <source>
        <dbReference type="Pfam" id="PF14534"/>
    </source>
</evidence>
<dbReference type="InterPro" id="IPR032710">
    <property type="entry name" value="NTF2-like_dom_sf"/>
</dbReference>
<accession>A0A3A8LSF0</accession>
<feature type="domain" description="DUF4440" evidence="1">
    <location>
        <begin position="3"/>
        <end position="95"/>
    </location>
</feature>
<protein>
    <submittedName>
        <fullName evidence="2">Nuclear transport factor 2 family protein</fullName>
    </submittedName>
</protein>
<feature type="non-terminal residue" evidence="2">
    <location>
        <position position="1"/>
    </location>
</feature>
<sequence length="105" mass="11866">QPATRSDITAVSELLHEDFEEIGRSGQYYDKRQTLAALKMETSQTVIFAEGFKLATIAEGTVLLTYRSFHRGAEGDVSRCTWLLSSKEGGRHWQMRFHQGTPTDD</sequence>
<keyword evidence="3" id="KW-1185">Reference proteome</keyword>
<reference evidence="3" key="1">
    <citation type="submission" date="2018-09" db="EMBL/GenBank/DDBJ databases">
        <authorList>
            <person name="Livingstone P.G."/>
            <person name="Whitworth D.E."/>
        </authorList>
    </citation>
    <scope>NUCLEOTIDE SEQUENCE [LARGE SCALE GENOMIC DNA]</scope>
    <source>
        <strain evidence="3">CA040B</strain>
    </source>
</reference>
<dbReference type="Proteomes" id="UP000273405">
    <property type="component" value="Unassembled WGS sequence"/>
</dbReference>
<dbReference type="SUPFAM" id="SSF54427">
    <property type="entry name" value="NTF2-like"/>
    <property type="match status" value="1"/>
</dbReference>
<organism evidence="2 3">
    <name type="scientific">Corallococcus sicarius</name>
    <dbReference type="NCBI Taxonomy" id="2316726"/>
    <lineage>
        <taxon>Bacteria</taxon>
        <taxon>Pseudomonadati</taxon>
        <taxon>Myxococcota</taxon>
        <taxon>Myxococcia</taxon>
        <taxon>Myxococcales</taxon>
        <taxon>Cystobacterineae</taxon>
        <taxon>Myxococcaceae</taxon>
        <taxon>Corallococcus</taxon>
    </lineage>
</organism>
<proteinExistence type="predicted"/>
<dbReference type="EMBL" id="RAWG01000758">
    <property type="protein sequence ID" value="RKH22790.1"/>
    <property type="molecule type" value="Genomic_DNA"/>
</dbReference>
<gene>
    <name evidence="2" type="ORF">D7X12_42005</name>
</gene>
<dbReference type="RefSeq" id="WP_147444037.1">
    <property type="nucleotide sequence ID" value="NZ_RAWG01000758.1"/>
</dbReference>
<dbReference type="InterPro" id="IPR027843">
    <property type="entry name" value="DUF4440"/>
</dbReference>
<dbReference type="AlphaFoldDB" id="A0A3A8LSF0"/>
<evidence type="ECO:0000313" key="2">
    <source>
        <dbReference type="EMBL" id="RKH22790.1"/>
    </source>
</evidence>
<evidence type="ECO:0000313" key="3">
    <source>
        <dbReference type="Proteomes" id="UP000273405"/>
    </source>
</evidence>
<dbReference type="OrthoDB" id="121974at2"/>
<comment type="caution">
    <text evidence="2">The sequence shown here is derived from an EMBL/GenBank/DDBJ whole genome shotgun (WGS) entry which is preliminary data.</text>
</comment>
<dbReference type="Gene3D" id="3.10.450.50">
    <property type="match status" value="1"/>
</dbReference>
<dbReference type="Pfam" id="PF14534">
    <property type="entry name" value="DUF4440"/>
    <property type="match status" value="1"/>
</dbReference>
<name>A0A3A8LSF0_9BACT</name>